<comment type="caution">
    <text evidence="2">The sequence shown here is derived from an EMBL/GenBank/DDBJ whole genome shotgun (WGS) entry which is preliminary data.</text>
</comment>
<dbReference type="AlphaFoldDB" id="A0A6L5YZK5"/>
<proteinExistence type="predicted"/>
<name>A0A6L5YZK5_9RHOB</name>
<keyword evidence="1" id="KW-0472">Membrane</keyword>
<evidence type="ECO:0008006" key="4">
    <source>
        <dbReference type="Google" id="ProtNLM"/>
    </source>
</evidence>
<evidence type="ECO:0000313" key="2">
    <source>
        <dbReference type="EMBL" id="MSU89746.1"/>
    </source>
</evidence>
<keyword evidence="3" id="KW-1185">Reference proteome</keyword>
<keyword evidence="1" id="KW-0812">Transmembrane</keyword>
<protein>
    <recommendedName>
        <fullName evidence="4">PH (Pleckstrin Homology) domain-containing protein</fullName>
    </recommendedName>
</protein>
<keyword evidence="1" id="KW-1133">Transmembrane helix</keyword>
<feature type="transmembrane region" description="Helical" evidence="1">
    <location>
        <begin position="19"/>
        <end position="39"/>
    </location>
</feature>
<reference evidence="2 3" key="1">
    <citation type="submission" date="2019-10" db="EMBL/GenBank/DDBJ databases">
        <title>Cognatihalovulum marinum gen. nov. sp. nov., a new member of the family Rhodobacteraceae isolated from deep seawater of the Northwest Indian Ocean.</title>
        <authorList>
            <person name="Ruan C."/>
            <person name="Wang J."/>
            <person name="Zheng X."/>
            <person name="Song L."/>
            <person name="Zhu Y."/>
            <person name="Huang Y."/>
            <person name="Lu Z."/>
            <person name="Du W."/>
            <person name="Huang L."/>
            <person name="Dai X."/>
        </authorList>
    </citation>
    <scope>NUCLEOTIDE SEQUENCE [LARGE SCALE GENOMIC DNA]</scope>
    <source>
        <strain evidence="2 3">2CG4</strain>
    </source>
</reference>
<dbReference type="EMBL" id="WIND01000005">
    <property type="protein sequence ID" value="MSU89746.1"/>
    <property type="molecule type" value="Genomic_DNA"/>
</dbReference>
<organism evidence="2 3">
    <name type="scientific">Halovulum marinum</name>
    <dbReference type="NCBI Taxonomy" id="2662447"/>
    <lineage>
        <taxon>Bacteria</taxon>
        <taxon>Pseudomonadati</taxon>
        <taxon>Pseudomonadota</taxon>
        <taxon>Alphaproteobacteria</taxon>
        <taxon>Rhodobacterales</taxon>
        <taxon>Paracoccaceae</taxon>
        <taxon>Halovulum</taxon>
    </lineage>
</organism>
<evidence type="ECO:0000256" key="1">
    <source>
        <dbReference type="SAM" id="Phobius"/>
    </source>
</evidence>
<accession>A0A6L5YZK5</accession>
<dbReference type="Proteomes" id="UP000474957">
    <property type="component" value="Unassembled WGS sequence"/>
</dbReference>
<sequence>MTDPDEPIAILRVSRARRVFSVAVQVALGLLLIWVALTLPERQLLIQALLAILGAGALWQAAAVWRATGTDVVLTRGGLRDSAGRTIADLDRIEAVQRGAFAFKPSNGFSLKLTEPAPRAWVPGVWWRLGTRVGVGGATSGKAARQMADVIALMKAGHFPD</sequence>
<feature type="transmembrane region" description="Helical" evidence="1">
    <location>
        <begin position="45"/>
        <end position="65"/>
    </location>
</feature>
<evidence type="ECO:0000313" key="3">
    <source>
        <dbReference type="Proteomes" id="UP000474957"/>
    </source>
</evidence>
<gene>
    <name evidence="2" type="ORF">GE300_08955</name>
</gene>
<dbReference type="RefSeq" id="WP_154446232.1">
    <property type="nucleotide sequence ID" value="NZ_WIND01000005.1"/>
</dbReference>